<name>A0A2M7E9I6_9BACT</name>
<dbReference type="PROSITE" id="PS00211">
    <property type="entry name" value="ABC_TRANSPORTER_1"/>
    <property type="match status" value="1"/>
</dbReference>
<feature type="domain" description="ABC transporter" evidence="4">
    <location>
        <begin position="2"/>
        <end position="238"/>
    </location>
</feature>
<organism evidence="5 6">
    <name type="scientific">bacterium (Candidatus Ratteibacteria) CG01_land_8_20_14_3_00_40_19</name>
    <dbReference type="NCBI Taxonomy" id="2014290"/>
    <lineage>
        <taxon>Bacteria</taxon>
        <taxon>Candidatus Ratteibacteria</taxon>
    </lineage>
</organism>
<keyword evidence="3 5" id="KW-0067">ATP-binding</keyword>
<evidence type="ECO:0000313" key="6">
    <source>
        <dbReference type="Proteomes" id="UP000228886"/>
    </source>
</evidence>
<dbReference type="SMART" id="SM00382">
    <property type="entry name" value="AAA"/>
    <property type="match status" value="1"/>
</dbReference>
<accession>A0A2M7E9I6</accession>
<dbReference type="InterPro" id="IPR003593">
    <property type="entry name" value="AAA+_ATPase"/>
</dbReference>
<dbReference type="CDD" id="cd03261">
    <property type="entry name" value="ABC_Org_Solvent_Resistant"/>
    <property type="match status" value="1"/>
</dbReference>
<evidence type="ECO:0000256" key="3">
    <source>
        <dbReference type="ARBA" id="ARBA00022840"/>
    </source>
</evidence>
<dbReference type="AlphaFoldDB" id="A0A2M7E9I6"/>
<reference evidence="6" key="1">
    <citation type="submission" date="2017-09" db="EMBL/GenBank/DDBJ databases">
        <title>Depth-based differentiation of microbial function through sediment-hosted aquifers and enrichment of novel symbionts in the deep terrestrial subsurface.</title>
        <authorList>
            <person name="Probst A.J."/>
            <person name="Ladd B."/>
            <person name="Jarett J.K."/>
            <person name="Geller-Mcgrath D.E."/>
            <person name="Sieber C.M.K."/>
            <person name="Emerson J.B."/>
            <person name="Anantharaman K."/>
            <person name="Thomas B.C."/>
            <person name="Malmstrom R."/>
            <person name="Stieglmeier M."/>
            <person name="Klingl A."/>
            <person name="Woyke T."/>
            <person name="Ryan C.M."/>
            <person name="Banfield J.F."/>
        </authorList>
    </citation>
    <scope>NUCLEOTIDE SEQUENCE [LARGE SCALE GENOMIC DNA]</scope>
</reference>
<dbReference type="PANTHER" id="PTHR43023">
    <property type="entry name" value="PROTEIN TRIGALACTOSYLDIACYLGLYCEROL 3, CHLOROPLASTIC"/>
    <property type="match status" value="1"/>
</dbReference>
<sequence>MIQIRNLVVSFEKKKVLDHLNLEVKKGESLVVIGSTGCGKTVLLKSILGFIKPDEGEILIDESKITELTEERLTEFRKRFGVVFQSNALFDSLSVGENIAFYLREHTRLKEKDIRRKVAEILKMVGLEGIEELRPSQLSGGMQKRVAFARALISNPEIVLYDEPTTGLDPIMANTVNELILSLHHRFSITSITATHDRKLAYRIADRIAMLHQAQIIGPFSLLEIQKTDNPIIKEFLKL</sequence>
<evidence type="ECO:0000259" key="4">
    <source>
        <dbReference type="PROSITE" id="PS50893"/>
    </source>
</evidence>
<dbReference type="GO" id="GO:0016887">
    <property type="term" value="F:ATP hydrolysis activity"/>
    <property type="evidence" value="ECO:0007669"/>
    <property type="project" value="InterPro"/>
</dbReference>
<gene>
    <name evidence="5" type="ORF">COS11_02350</name>
</gene>
<dbReference type="Proteomes" id="UP000228886">
    <property type="component" value="Unassembled WGS sequence"/>
</dbReference>
<dbReference type="PROSITE" id="PS50893">
    <property type="entry name" value="ABC_TRANSPORTER_2"/>
    <property type="match status" value="1"/>
</dbReference>
<evidence type="ECO:0000313" key="5">
    <source>
        <dbReference type="EMBL" id="PIV64406.1"/>
    </source>
</evidence>
<keyword evidence="2" id="KW-0547">Nucleotide-binding</keyword>
<dbReference type="PANTHER" id="PTHR43023:SF6">
    <property type="entry name" value="INTERMEMBRANE PHOSPHOLIPID TRANSPORT SYSTEM ATP-BINDING PROTEIN MLAF"/>
    <property type="match status" value="1"/>
</dbReference>
<dbReference type="Pfam" id="PF00005">
    <property type="entry name" value="ABC_tran"/>
    <property type="match status" value="1"/>
</dbReference>
<protein>
    <submittedName>
        <fullName evidence="5">ABC transporter ATP-binding protein</fullName>
    </submittedName>
</protein>
<keyword evidence="1" id="KW-0813">Transport</keyword>
<dbReference type="InterPro" id="IPR027417">
    <property type="entry name" value="P-loop_NTPase"/>
</dbReference>
<comment type="caution">
    <text evidence="5">The sequence shown here is derived from an EMBL/GenBank/DDBJ whole genome shotgun (WGS) entry which is preliminary data.</text>
</comment>
<evidence type="ECO:0000256" key="2">
    <source>
        <dbReference type="ARBA" id="ARBA00022741"/>
    </source>
</evidence>
<dbReference type="GO" id="GO:0005524">
    <property type="term" value="F:ATP binding"/>
    <property type="evidence" value="ECO:0007669"/>
    <property type="project" value="UniProtKB-KW"/>
</dbReference>
<dbReference type="SUPFAM" id="SSF52540">
    <property type="entry name" value="P-loop containing nucleoside triphosphate hydrolases"/>
    <property type="match status" value="1"/>
</dbReference>
<dbReference type="InterPro" id="IPR017871">
    <property type="entry name" value="ABC_transporter-like_CS"/>
</dbReference>
<evidence type="ECO:0000256" key="1">
    <source>
        <dbReference type="ARBA" id="ARBA00022448"/>
    </source>
</evidence>
<dbReference type="Gene3D" id="3.40.50.300">
    <property type="entry name" value="P-loop containing nucleotide triphosphate hydrolases"/>
    <property type="match status" value="1"/>
</dbReference>
<proteinExistence type="predicted"/>
<dbReference type="EMBL" id="PETL01000115">
    <property type="protein sequence ID" value="PIV64406.1"/>
    <property type="molecule type" value="Genomic_DNA"/>
</dbReference>
<dbReference type="InterPro" id="IPR003439">
    <property type="entry name" value="ABC_transporter-like_ATP-bd"/>
</dbReference>